<organism evidence="1 2">
    <name type="scientific">Paraburkholderia humisilvae</name>
    <dbReference type="NCBI Taxonomy" id="627669"/>
    <lineage>
        <taxon>Bacteria</taxon>
        <taxon>Pseudomonadati</taxon>
        <taxon>Pseudomonadota</taxon>
        <taxon>Betaproteobacteria</taxon>
        <taxon>Burkholderiales</taxon>
        <taxon>Burkholderiaceae</taxon>
        <taxon>Paraburkholderia</taxon>
    </lineage>
</organism>
<name>A0A6J5DLM8_9BURK</name>
<protein>
    <submittedName>
        <fullName evidence="1">Uncharacterized protein</fullName>
    </submittedName>
</protein>
<dbReference type="Proteomes" id="UP000494363">
    <property type="component" value="Unassembled WGS sequence"/>
</dbReference>
<gene>
    <name evidence="1" type="ORF">LMG29542_02323</name>
</gene>
<proteinExistence type="predicted"/>
<reference evidence="1 2" key="1">
    <citation type="submission" date="2020-04" db="EMBL/GenBank/DDBJ databases">
        <authorList>
            <person name="De Canck E."/>
        </authorList>
    </citation>
    <scope>NUCLEOTIDE SEQUENCE [LARGE SCALE GENOMIC DNA]</scope>
    <source>
        <strain evidence="1 2">LMG 29542</strain>
    </source>
</reference>
<accession>A0A6J5DLM8</accession>
<dbReference type="AlphaFoldDB" id="A0A6J5DLM8"/>
<evidence type="ECO:0000313" key="1">
    <source>
        <dbReference type="EMBL" id="CAB3754347.1"/>
    </source>
</evidence>
<evidence type="ECO:0000313" key="2">
    <source>
        <dbReference type="Proteomes" id="UP000494363"/>
    </source>
</evidence>
<keyword evidence="2" id="KW-1185">Reference proteome</keyword>
<sequence>MLMPARAGIFVRRIHFGLFSQKIRNSETLVKKIHNFRNLGPSFGASIYLERC</sequence>
<dbReference type="EMBL" id="CADIKH010000009">
    <property type="protein sequence ID" value="CAB3754347.1"/>
    <property type="molecule type" value="Genomic_DNA"/>
</dbReference>